<proteinExistence type="inferred from homology"/>
<feature type="domain" description="Phosphoribosyltransferase" evidence="2">
    <location>
        <begin position="140"/>
        <end position="229"/>
    </location>
</feature>
<dbReference type="InterPro" id="IPR051910">
    <property type="entry name" value="ComF/GntX_DNA_util-trans"/>
</dbReference>
<gene>
    <name evidence="3" type="ORF">GJU39_11370</name>
</gene>
<dbReference type="Gene3D" id="3.40.50.2020">
    <property type="match status" value="1"/>
</dbReference>
<dbReference type="PANTHER" id="PTHR47505">
    <property type="entry name" value="DNA UTILIZATION PROTEIN YHGH"/>
    <property type="match status" value="1"/>
</dbReference>
<evidence type="ECO:0000313" key="3">
    <source>
        <dbReference type="EMBL" id="MRX76687.1"/>
    </source>
</evidence>
<dbReference type="SUPFAM" id="SSF53271">
    <property type="entry name" value="PRTase-like"/>
    <property type="match status" value="1"/>
</dbReference>
<organism evidence="3 4">
    <name type="scientific">Pedobacter petrophilus</name>
    <dbReference type="NCBI Taxonomy" id="1908241"/>
    <lineage>
        <taxon>Bacteria</taxon>
        <taxon>Pseudomonadati</taxon>
        <taxon>Bacteroidota</taxon>
        <taxon>Sphingobacteriia</taxon>
        <taxon>Sphingobacteriales</taxon>
        <taxon>Sphingobacteriaceae</taxon>
        <taxon>Pedobacter</taxon>
    </lineage>
</organism>
<dbReference type="PANTHER" id="PTHR47505:SF1">
    <property type="entry name" value="DNA UTILIZATION PROTEIN YHGH"/>
    <property type="match status" value="1"/>
</dbReference>
<reference evidence="3 4" key="1">
    <citation type="submission" date="2019-11" db="EMBL/GenBank/DDBJ databases">
        <title>Pedobacter petrophilus genome.</title>
        <authorList>
            <person name="Feldbauer M.J."/>
            <person name="Newman J.D."/>
        </authorList>
    </citation>
    <scope>NUCLEOTIDE SEQUENCE [LARGE SCALE GENOMIC DNA]</scope>
    <source>
        <strain evidence="3 4">LMG 29686</strain>
    </source>
</reference>
<evidence type="ECO:0000313" key="4">
    <source>
        <dbReference type="Proteomes" id="UP000487757"/>
    </source>
</evidence>
<dbReference type="InterPro" id="IPR000836">
    <property type="entry name" value="PRTase_dom"/>
</dbReference>
<protein>
    <submittedName>
        <fullName evidence="3">ComF family protein</fullName>
    </submittedName>
</protein>
<dbReference type="RefSeq" id="WP_154280922.1">
    <property type="nucleotide sequence ID" value="NZ_JBHUJQ010000001.1"/>
</dbReference>
<comment type="similarity">
    <text evidence="1">Belongs to the ComF/GntX family.</text>
</comment>
<name>A0A7K0FYM1_9SPHI</name>
<comment type="caution">
    <text evidence="3">The sequence shown here is derived from an EMBL/GenBank/DDBJ whole genome shotgun (WGS) entry which is preliminary data.</text>
</comment>
<sequence length="232" mass="25800">MLLISRWGNDLLGLLFPNLCNACGTSLFHSEKLICTKCLFDLPFTDYHLYQENRVIKQLWGRVPLNAAMAMLYFRKGAKAQKLIHSLKYNGKTDVGILLGTMIGERLNASPHYSDIDFIIPVPLHKHKLRSRGYNQSSFIADGIAAHMNLPADESILIRSVATESQTKKTRFSRYENMKAVFKIKKGDLIVGKHILLVDDVITTGATLESCANILLAHGALKVSIAAVAFAE</sequence>
<dbReference type="OrthoDB" id="9779910at2"/>
<dbReference type="CDD" id="cd06223">
    <property type="entry name" value="PRTases_typeI"/>
    <property type="match status" value="1"/>
</dbReference>
<dbReference type="Proteomes" id="UP000487757">
    <property type="component" value="Unassembled WGS sequence"/>
</dbReference>
<evidence type="ECO:0000259" key="2">
    <source>
        <dbReference type="Pfam" id="PF00156"/>
    </source>
</evidence>
<evidence type="ECO:0000256" key="1">
    <source>
        <dbReference type="ARBA" id="ARBA00008007"/>
    </source>
</evidence>
<keyword evidence="4" id="KW-1185">Reference proteome</keyword>
<accession>A0A7K0FYM1</accession>
<dbReference type="AlphaFoldDB" id="A0A7K0FYM1"/>
<dbReference type="Pfam" id="PF00156">
    <property type="entry name" value="Pribosyltran"/>
    <property type="match status" value="1"/>
</dbReference>
<dbReference type="InterPro" id="IPR029057">
    <property type="entry name" value="PRTase-like"/>
</dbReference>
<dbReference type="EMBL" id="WKKH01000015">
    <property type="protein sequence ID" value="MRX76687.1"/>
    <property type="molecule type" value="Genomic_DNA"/>
</dbReference>